<keyword evidence="3" id="KW-1003">Cell membrane</keyword>
<evidence type="ECO:0000259" key="12">
    <source>
        <dbReference type="PROSITE" id="PS50928"/>
    </source>
</evidence>
<evidence type="ECO:0000256" key="3">
    <source>
        <dbReference type="ARBA" id="ARBA00022475"/>
    </source>
</evidence>
<dbReference type="InterPro" id="IPR000515">
    <property type="entry name" value="MetI-like"/>
</dbReference>
<dbReference type="Pfam" id="PF00005">
    <property type="entry name" value="ABC_tran"/>
    <property type="match status" value="1"/>
</dbReference>
<dbReference type="InterPro" id="IPR035906">
    <property type="entry name" value="MetI-like_sf"/>
</dbReference>
<dbReference type="Proteomes" id="UP000005808">
    <property type="component" value="Unassembled WGS sequence"/>
</dbReference>
<dbReference type="InterPro" id="IPR027417">
    <property type="entry name" value="P-loop_NTPase"/>
</dbReference>
<dbReference type="CDD" id="cd06261">
    <property type="entry name" value="TM_PBP2"/>
    <property type="match status" value="1"/>
</dbReference>
<keyword evidence="5 10" id="KW-0812">Transmembrane</keyword>
<dbReference type="GO" id="GO:0055085">
    <property type="term" value="P:transmembrane transport"/>
    <property type="evidence" value="ECO:0007669"/>
    <property type="project" value="InterPro"/>
</dbReference>
<dbReference type="Pfam" id="PF00528">
    <property type="entry name" value="BPD_transp_1"/>
    <property type="match status" value="1"/>
</dbReference>
<dbReference type="AlphaFoldDB" id="H1SCW7"/>
<evidence type="ECO:0000259" key="11">
    <source>
        <dbReference type="PROSITE" id="PS50893"/>
    </source>
</evidence>
<keyword evidence="2 10" id="KW-0813">Transport</keyword>
<evidence type="ECO:0000256" key="8">
    <source>
        <dbReference type="ARBA" id="ARBA00022989"/>
    </source>
</evidence>
<evidence type="ECO:0000256" key="4">
    <source>
        <dbReference type="ARBA" id="ARBA00022519"/>
    </source>
</evidence>
<feature type="domain" description="ABC transporter" evidence="11">
    <location>
        <begin position="16"/>
        <end position="249"/>
    </location>
</feature>
<proteinExistence type="inferred from homology"/>
<dbReference type="SUPFAM" id="SSF52540">
    <property type="entry name" value="P-loop containing nucleoside triphosphate hydrolases"/>
    <property type="match status" value="1"/>
</dbReference>
<dbReference type="RefSeq" id="WP_006161741.1">
    <property type="nucleotide sequence ID" value="NZ_AHJE01000086.1"/>
</dbReference>
<organism evidence="13 14">
    <name type="scientific">Cupriavidus basilensis OR16</name>
    <dbReference type="NCBI Taxonomy" id="1127483"/>
    <lineage>
        <taxon>Bacteria</taxon>
        <taxon>Pseudomonadati</taxon>
        <taxon>Pseudomonadota</taxon>
        <taxon>Betaproteobacteria</taxon>
        <taxon>Burkholderiales</taxon>
        <taxon>Burkholderiaceae</taxon>
        <taxon>Cupriavidus</taxon>
    </lineage>
</organism>
<dbReference type="Gene3D" id="1.10.3720.10">
    <property type="entry name" value="MetI-like"/>
    <property type="match status" value="1"/>
</dbReference>
<dbReference type="GO" id="GO:0005886">
    <property type="term" value="C:plasma membrane"/>
    <property type="evidence" value="ECO:0007669"/>
    <property type="project" value="UniProtKB-SubCell"/>
</dbReference>
<dbReference type="SMART" id="SM00382">
    <property type="entry name" value="AAA"/>
    <property type="match status" value="1"/>
</dbReference>
<comment type="caution">
    <text evidence="13">The sequence shown here is derived from an EMBL/GenBank/DDBJ whole genome shotgun (WGS) entry which is preliminary data.</text>
</comment>
<comment type="subcellular location">
    <subcellularLocation>
        <location evidence="1 10">Cell membrane</location>
        <topology evidence="1 10">Multi-pass membrane protein</topology>
    </subcellularLocation>
</comment>
<keyword evidence="9 10" id="KW-0472">Membrane</keyword>
<dbReference type="InterPro" id="IPR003593">
    <property type="entry name" value="AAA+_ATPase"/>
</dbReference>
<dbReference type="PANTHER" id="PTHR43163:SF9">
    <property type="entry name" value="ABC TRANSPORTER PERMEASE PROTEIN"/>
    <property type="match status" value="1"/>
</dbReference>
<evidence type="ECO:0000256" key="2">
    <source>
        <dbReference type="ARBA" id="ARBA00022448"/>
    </source>
</evidence>
<keyword evidence="6" id="KW-0547">Nucleotide-binding</keyword>
<reference evidence="13 14" key="1">
    <citation type="journal article" date="2012" name="J. Bacteriol.">
        <title>De Novo Genome Project of Cupriavidus basilensis OR16.</title>
        <authorList>
            <person name="Cserhati M."/>
            <person name="Kriszt B."/>
            <person name="Szoboszlay S."/>
            <person name="Toth A."/>
            <person name="Szabo I."/>
            <person name="Tancsics A."/>
            <person name="Nagy I."/>
            <person name="Horvath B."/>
            <person name="Nagy I."/>
            <person name="Kukolya J."/>
        </authorList>
    </citation>
    <scope>NUCLEOTIDE SEQUENCE [LARGE SCALE GENOMIC DNA]</scope>
    <source>
        <strain evidence="13 14">OR16</strain>
    </source>
</reference>
<feature type="transmembrane region" description="Helical" evidence="10">
    <location>
        <begin position="279"/>
        <end position="304"/>
    </location>
</feature>
<dbReference type="EMBL" id="AHJE01000086">
    <property type="protein sequence ID" value="EHP39613.1"/>
    <property type="molecule type" value="Genomic_DNA"/>
</dbReference>
<evidence type="ECO:0000256" key="10">
    <source>
        <dbReference type="RuleBase" id="RU363032"/>
    </source>
</evidence>
<keyword evidence="4" id="KW-0997">Cell inner membrane</keyword>
<evidence type="ECO:0000256" key="1">
    <source>
        <dbReference type="ARBA" id="ARBA00004651"/>
    </source>
</evidence>
<evidence type="ECO:0000313" key="14">
    <source>
        <dbReference type="Proteomes" id="UP000005808"/>
    </source>
</evidence>
<dbReference type="Gene3D" id="3.40.50.300">
    <property type="entry name" value="P-loop containing nucleotide triphosphate hydrolases"/>
    <property type="match status" value="1"/>
</dbReference>
<accession>H1SCW7</accession>
<evidence type="ECO:0000313" key="13">
    <source>
        <dbReference type="EMBL" id="EHP39613.1"/>
    </source>
</evidence>
<feature type="transmembrane region" description="Helical" evidence="10">
    <location>
        <begin position="434"/>
        <end position="460"/>
    </location>
</feature>
<keyword evidence="7" id="KW-0067">ATP-binding</keyword>
<dbReference type="PANTHER" id="PTHR43163">
    <property type="entry name" value="DIPEPTIDE TRANSPORT SYSTEM PERMEASE PROTEIN DPPB-RELATED"/>
    <property type="match status" value="1"/>
</dbReference>
<dbReference type="PROSITE" id="PS50893">
    <property type="entry name" value="ABC_TRANSPORTER_2"/>
    <property type="match status" value="1"/>
</dbReference>
<dbReference type="PROSITE" id="PS50928">
    <property type="entry name" value="ABC_TM1"/>
    <property type="match status" value="1"/>
</dbReference>
<dbReference type="InterPro" id="IPR003439">
    <property type="entry name" value="ABC_transporter-like_ATP-bd"/>
</dbReference>
<feature type="transmembrane region" description="Helical" evidence="10">
    <location>
        <begin position="324"/>
        <end position="348"/>
    </location>
</feature>
<feature type="transmembrane region" description="Helical" evidence="10">
    <location>
        <begin position="388"/>
        <end position="414"/>
    </location>
</feature>
<gene>
    <name evidence="13" type="ORF">OR16_30399</name>
</gene>
<sequence>MQTRNQTAAASPTPVLAVRDLSIALPAGGDRPQAVRHISFEVAPGRIVCLLGESGSGKSVIAHAVMGLLPPALKPAGGSIELLGENLLVIFQEPMTALNPLYTIGNQIVETLALHEGLDRRAARERAVALLERTGISDAAHRFDSFPHQLSGGQRQRVIAILVIATVNFLLIRAAPGDPVSVMAGEAGASDPQFVAQLRTQFGLDKPVPEQLATYLGHVVHLDLGYSYRQQQPVLDLILQRLPATLILTGSAFLLSVLFGVVLGAWASRRAGSWVDNAITLFALVFYATPLYWLAMMAVLLFSVKLDWLPGFGYFTVGADLHGLALVFDIASHLVLPALTLALFYMAVYARMTRASMLEVAQMDFVKTARAKGVRPGRIQRAHILRNALLPVVTLAGIQAGGMIGGAVLTETVFAWPGIGRLMFDALLQRDYNLLLGCFLVTAAMAVLFNLLTDFVYTLVDPRIEMQ</sequence>
<dbReference type="SUPFAM" id="SSF161098">
    <property type="entry name" value="MetI-like"/>
    <property type="match status" value="1"/>
</dbReference>
<evidence type="ECO:0000256" key="9">
    <source>
        <dbReference type="ARBA" id="ARBA00023136"/>
    </source>
</evidence>
<feature type="domain" description="ABC transmembrane type-1" evidence="12">
    <location>
        <begin position="242"/>
        <end position="453"/>
    </location>
</feature>
<feature type="transmembrane region" description="Helical" evidence="10">
    <location>
        <begin position="244"/>
        <end position="267"/>
    </location>
</feature>
<name>H1SCW7_9BURK</name>
<evidence type="ECO:0000256" key="5">
    <source>
        <dbReference type="ARBA" id="ARBA00022692"/>
    </source>
</evidence>
<dbReference type="OrthoDB" id="9803623at2"/>
<evidence type="ECO:0000256" key="7">
    <source>
        <dbReference type="ARBA" id="ARBA00022840"/>
    </source>
</evidence>
<keyword evidence="8 10" id="KW-1133">Transmembrane helix</keyword>
<comment type="similarity">
    <text evidence="10">Belongs to the binding-protein-dependent transport system permease family.</text>
</comment>
<dbReference type="PATRIC" id="fig|1127483.3.peg.6069"/>
<evidence type="ECO:0000256" key="6">
    <source>
        <dbReference type="ARBA" id="ARBA00022741"/>
    </source>
</evidence>
<dbReference type="GO" id="GO:0016887">
    <property type="term" value="F:ATP hydrolysis activity"/>
    <property type="evidence" value="ECO:0007669"/>
    <property type="project" value="InterPro"/>
</dbReference>
<protein>
    <submittedName>
        <fullName evidence="13">Binding-protein-dependent transport systems inner membrane component</fullName>
    </submittedName>
</protein>
<dbReference type="GO" id="GO:0005524">
    <property type="term" value="F:ATP binding"/>
    <property type="evidence" value="ECO:0007669"/>
    <property type="project" value="UniProtKB-KW"/>
</dbReference>
<feature type="transmembrane region" description="Helical" evidence="10">
    <location>
        <begin position="158"/>
        <end position="175"/>
    </location>
</feature>